<dbReference type="GO" id="GO:0004867">
    <property type="term" value="F:serine-type endopeptidase inhibitor activity"/>
    <property type="evidence" value="ECO:0007669"/>
    <property type="project" value="UniProtKB-KW"/>
</dbReference>
<proteinExistence type="inferred from homology"/>
<evidence type="ECO:0000256" key="2">
    <source>
        <dbReference type="ARBA" id="ARBA00022690"/>
    </source>
</evidence>
<dbReference type="Pfam" id="PF00280">
    <property type="entry name" value="potato_inhibit"/>
    <property type="match status" value="2"/>
</dbReference>
<dbReference type="PRINTS" id="PR00292">
    <property type="entry name" value="POTATOINHBTR"/>
</dbReference>
<dbReference type="InterPro" id="IPR036354">
    <property type="entry name" value="Prot_inh_pot1_sf"/>
</dbReference>
<name>A0A5J9VDU6_9POAL</name>
<dbReference type="PANTHER" id="PTHR33091:SF3">
    <property type="entry name" value="OS02G0123900 PROTEIN"/>
    <property type="match status" value="1"/>
</dbReference>
<dbReference type="PANTHER" id="PTHR33091">
    <property type="entry name" value="PROTEIN, PUTATIVE, EXPRESSED-RELATED"/>
    <property type="match status" value="1"/>
</dbReference>
<comment type="similarity">
    <text evidence="1">Belongs to the protease inhibitor I13 (potato type I serine protease inhibitor) family.</text>
</comment>
<keyword evidence="2" id="KW-0646">Protease inhibitor</keyword>
<keyword evidence="5" id="KW-1185">Reference proteome</keyword>
<accession>A0A5J9VDU6</accession>
<dbReference type="OrthoDB" id="618207at2759"/>
<evidence type="ECO:0000256" key="1">
    <source>
        <dbReference type="ARBA" id="ARBA00008210"/>
    </source>
</evidence>
<keyword evidence="3" id="KW-0722">Serine protease inhibitor</keyword>
<reference evidence="4 5" key="1">
    <citation type="journal article" date="2019" name="Sci. Rep.">
        <title>A high-quality genome of Eragrostis curvula grass provides insights into Poaceae evolution and supports new strategies to enhance forage quality.</title>
        <authorList>
            <person name="Carballo J."/>
            <person name="Santos B.A.C.M."/>
            <person name="Zappacosta D."/>
            <person name="Garbus I."/>
            <person name="Selva J.P."/>
            <person name="Gallo C.A."/>
            <person name="Diaz A."/>
            <person name="Albertini E."/>
            <person name="Caccamo M."/>
            <person name="Echenique V."/>
        </authorList>
    </citation>
    <scope>NUCLEOTIDE SEQUENCE [LARGE SCALE GENOMIC DNA]</scope>
    <source>
        <strain evidence="5">cv. Victoria</strain>
        <tissue evidence="4">Leaf</tissue>
    </source>
</reference>
<dbReference type="AlphaFoldDB" id="A0A5J9VDU6"/>
<feature type="non-terminal residue" evidence="4">
    <location>
        <position position="1"/>
    </location>
</feature>
<organism evidence="4 5">
    <name type="scientific">Eragrostis curvula</name>
    <name type="common">weeping love grass</name>
    <dbReference type="NCBI Taxonomy" id="38414"/>
    <lineage>
        <taxon>Eukaryota</taxon>
        <taxon>Viridiplantae</taxon>
        <taxon>Streptophyta</taxon>
        <taxon>Embryophyta</taxon>
        <taxon>Tracheophyta</taxon>
        <taxon>Spermatophyta</taxon>
        <taxon>Magnoliopsida</taxon>
        <taxon>Liliopsida</taxon>
        <taxon>Poales</taxon>
        <taxon>Poaceae</taxon>
        <taxon>PACMAD clade</taxon>
        <taxon>Chloridoideae</taxon>
        <taxon>Eragrostideae</taxon>
        <taxon>Eragrostidinae</taxon>
        <taxon>Eragrostis</taxon>
    </lineage>
</organism>
<dbReference type="SUPFAM" id="SSF54654">
    <property type="entry name" value="CI-2 family of serine protease inhibitors"/>
    <property type="match status" value="2"/>
</dbReference>
<dbReference type="Gene3D" id="3.30.10.10">
    <property type="entry name" value="Trypsin Inhibitor V, subunit A"/>
    <property type="match status" value="2"/>
</dbReference>
<sequence>MGRDIAASSRVSGDDLKTSWPEVVGMAGLMAAIRIQSDRSDVHIEGHYVGESVPPGYDDKRVRIFVNHDALITVAQTPVVGEKKTMSTPKTSWPEVVGWPATAAVTQINSDRPDVAIEVIPAGTTVAPGYNAKRVRVFFDAGNSRGPVVYTPVVG</sequence>
<dbReference type="EMBL" id="RWGY01000011">
    <property type="protein sequence ID" value="TVU33577.1"/>
    <property type="molecule type" value="Genomic_DNA"/>
</dbReference>
<dbReference type="InterPro" id="IPR000864">
    <property type="entry name" value="Prot_inh_pot1"/>
</dbReference>
<dbReference type="GO" id="GO:0009611">
    <property type="term" value="P:response to wounding"/>
    <property type="evidence" value="ECO:0007669"/>
    <property type="project" value="InterPro"/>
</dbReference>
<dbReference type="PROSITE" id="PS00285">
    <property type="entry name" value="POTATO_INHIBITOR"/>
    <property type="match status" value="2"/>
</dbReference>
<dbReference type="Gramene" id="TVU33577">
    <property type="protein sequence ID" value="TVU33577"/>
    <property type="gene ID" value="EJB05_25402"/>
</dbReference>
<evidence type="ECO:0000313" key="4">
    <source>
        <dbReference type="EMBL" id="TVU33577.1"/>
    </source>
</evidence>
<protein>
    <submittedName>
        <fullName evidence="4">Uncharacterized protein</fullName>
    </submittedName>
</protein>
<evidence type="ECO:0000313" key="5">
    <source>
        <dbReference type="Proteomes" id="UP000324897"/>
    </source>
</evidence>
<comment type="caution">
    <text evidence="4">The sequence shown here is derived from an EMBL/GenBank/DDBJ whole genome shotgun (WGS) entry which is preliminary data.</text>
</comment>
<evidence type="ECO:0000256" key="3">
    <source>
        <dbReference type="ARBA" id="ARBA00022900"/>
    </source>
</evidence>
<gene>
    <name evidence="4" type="ORF">EJB05_25402</name>
</gene>
<dbReference type="Proteomes" id="UP000324897">
    <property type="component" value="Chromosome 1"/>
</dbReference>